<evidence type="ECO:0000256" key="6">
    <source>
        <dbReference type="ARBA" id="ARBA00022840"/>
    </source>
</evidence>
<dbReference type="PANTHER" id="PTHR48005:SF95">
    <property type="entry name" value="PROTEIN KINASE DOMAIN-CONTAINING PROTEIN"/>
    <property type="match status" value="1"/>
</dbReference>
<evidence type="ECO:0000256" key="2">
    <source>
        <dbReference type="ARBA" id="ARBA00022527"/>
    </source>
</evidence>
<accession>A0ABD1SVD0</accession>
<keyword evidence="6" id="KW-0067">ATP-binding</keyword>
<feature type="domain" description="Protein kinase" evidence="9">
    <location>
        <begin position="1"/>
        <end position="113"/>
    </location>
</feature>
<dbReference type="PANTHER" id="PTHR48005">
    <property type="entry name" value="LEUCINE RICH REPEAT KINASE 2"/>
    <property type="match status" value="1"/>
</dbReference>
<keyword evidence="11" id="KW-1185">Reference proteome</keyword>
<evidence type="ECO:0000256" key="4">
    <source>
        <dbReference type="ARBA" id="ARBA00022741"/>
    </source>
</evidence>
<evidence type="ECO:0000313" key="10">
    <source>
        <dbReference type="EMBL" id="KAL2503827.1"/>
    </source>
</evidence>
<dbReference type="InterPro" id="IPR051420">
    <property type="entry name" value="Ser_Thr_Kinases_DiverseReg"/>
</dbReference>
<evidence type="ECO:0000256" key="1">
    <source>
        <dbReference type="ARBA" id="ARBA00012513"/>
    </source>
</evidence>
<dbReference type="GO" id="GO:0005524">
    <property type="term" value="F:ATP binding"/>
    <property type="evidence" value="ECO:0007669"/>
    <property type="project" value="UniProtKB-KW"/>
</dbReference>
<name>A0ABD1SVD0_9LAMI</name>
<dbReference type="Gene3D" id="1.10.510.10">
    <property type="entry name" value="Transferase(Phosphotransferase) domain 1"/>
    <property type="match status" value="1"/>
</dbReference>
<comment type="catalytic activity">
    <reaction evidence="8">
        <text>L-seryl-[protein] + ATP = O-phospho-L-seryl-[protein] + ADP + H(+)</text>
        <dbReference type="Rhea" id="RHEA:17989"/>
        <dbReference type="Rhea" id="RHEA-COMP:9863"/>
        <dbReference type="Rhea" id="RHEA-COMP:11604"/>
        <dbReference type="ChEBI" id="CHEBI:15378"/>
        <dbReference type="ChEBI" id="CHEBI:29999"/>
        <dbReference type="ChEBI" id="CHEBI:30616"/>
        <dbReference type="ChEBI" id="CHEBI:83421"/>
        <dbReference type="ChEBI" id="CHEBI:456216"/>
        <dbReference type="EC" id="2.7.11.1"/>
    </reaction>
</comment>
<dbReference type="GO" id="GO:0004674">
    <property type="term" value="F:protein serine/threonine kinase activity"/>
    <property type="evidence" value="ECO:0007669"/>
    <property type="project" value="UniProtKB-KW"/>
</dbReference>
<dbReference type="Proteomes" id="UP001604336">
    <property type="component" value="Unassembled WGS sequence"/>
</dbReference>
<keyword evidence="4" id="KW-0547">Nucleotide-binding</keyword>
<comment type="catalytic activity">
    <reaction evidence="7">
        <text>L-threonyl-[protein] + ATP = O-phospho-L-threonyl-[protein] + ADP + H(+)</text>
        <dbReference type="Rhea" id="RHEA:46608"/>
        <dbReference type="Rhea" id="RHEA-COMP:11060"/>
        <dbReference type="Rhea" id="RHEA-COMP:11605"/>
        <dbReference type="ChEBI" id="CHEBI:15378"/>
        <dbReference type="ChEBI" id="CHEBI:30013"/>
        <dbReference type="ChEBI" id="CHEBI:30616"/>
        <dbReference type="ChEBI" id="CHEBI:61977"/>
        <dbReference type="ChEBI" id="CHEBI:456216"/>
        <dbReference type="EC" id="2.7.11.1"/>
    </reaction>
</comment>
<evidence type="ECO:0000256" key="5">
    <source>
        <dbReference type="ARBA" id="ARBA00022777"/>
    </source>
</evidence>
<evidence type="ECO:0000256" key="3">
    <source>
        <dbReference type="ARBA" id="ARBA00022679"/>
    </source>
</evidence>
<organism evidence="10 11">
    <name type="scientific">Abeliophyllum distichum</name>
    <dbReference type="NCBI Taxonomy" id="126358"/>
    <lineage>
        <taxon>Eukaryota</taxon>
        <taxon>Viridiplantae</taxon>
        <taxon>Streptophyta</taxon>
        <taxon>Embryophyta</taxon>
        <taxon>Tracheophyta</taxon>
        <taxon>Spermatophyta</taxon>
        <taxon>Magnoliopsida</taxon>
        <taxon>eudicotyledons</taxon>
        <taxon>Gunneridae</taxon>
        <taxon>Pentapetalae</taxon>
        <taxon>asterids</taxon>
        <taxon>lamiids</taxon>
        <taxon>Lamiales</taxon>
        <taxon>Oleaceae</taxon>
        <taxon>Forsythieae</taxon>
        <taxon>Abeliophyllum</taxon>
    </lineage>
</organism>
<evidence type="ECO:0000313" key="11">
    <source>
        <dbReference type="Proteomes" id="UP001604336"/>
    </source>
</evidence>
<dbReference type="AlphaFoldDB" id="A0ABD1SVD0"/>
<dbReference type="EC" id="2.7.11.1" evidence="1"/>
<protein>
    <recommendedName>
        <fullName evidence="1">non-specific serine/threonine protein kinase</fullName>
        <ecNumber evidence="1">2.7.11.1</ecNumber>
    </recommendedName>
</protein>
<keyword evidence="5" id="KW-0418">Kinase</keyword>
<evidence type="ECO:0000256" key="7">
    <source>
        <dbReference type="ARBA" id="ARBA00047899"/>
    </source>
</evidence>
<dbReference type="Pfam" id="PF00069">
    <property type="entry name" value="Pkinase"/>
    <property type="match status" value="1"/>
</dbReference>
<dbReference type="InterPro" id="IPR000719">
    <property type="entry name" value="Prot_kinase_dom"/>
</dbReference>
<evidence type="ECO:0000256" key="8">
    <source>
        <dbReference type="ARBA" id="ARBA00048679"/>
    </source>
</evidence>
<reference evidence="11" key="1">
    <citation type="submission" date="2024-07" db="EMBL/GenBank/DDBJ databases">
        <title>Two chromosome-level genome assemblies of Korean endemic species Abeliophyllum distichum and Forsythia ovata (Oleaceae).</title>
        <authorList>
            <person name="Jang H."/>
        </authorList>
    </citation>
    <scope>NUCLEOTIDE SEQUENCE [LARGE SCALE GENOMIC DNA]</scope>
</reference>
<comment type="caution">
    <text evidence="10">The sequence shown here is derived from an EMBL/GenBank/DDBJ whole genome shotgun (WGS) entry which is preliminary data.</text>
</comment>
<dbReference type="InterPro" id="IPR011009">
    <property type="entry name" value="Kinase-like_dom_sf"/>
</dbReference>
<dbReference type="SUPFAM" id="SSF56112">
    <property type="entry name" value="Protein kinase-like (PK-like)"/>
    <property type="match status" value="1"/>
</dbReference>
<proteinExistence type="predicted"/>
<dbReference type="EMBL" id="JBFOLK010000006">
    <property type="protein sequence ID" value="KAL2503827.1"/>
    <property type="molecule type" value="Genomic_DNA"/>
</dbReference>
<keyword evidence="3" id="KW-0808">Transferase</keyword>
<gene>
    <name evidence="10" type="ORF">Adt_19448</name>
</gene>
<sequence>MSALAGTHGYVAPELAFAMKVSEKCDVYGFGMLALEVIKGKHPLEYSQTCNNTITWKFTIERFVGYAHNVSSREDEEILMSIVKLATKCLHSNPQFRLTMENVYDMLHRPPPLTEVWTCKTCSFDALMLVMLIIVQ</sequence>
<dbReference type="PROSITE" id="PS50011">
    <property type="entry name" value="PROTEIN_KINASE_DOM"/>
    <property type="match status" value="1"/>
</dbReference>
<keyword evidence="2" id="KW-0723">Serine/threonine-protein kinase</keyword>
<evidence type="ECO:0000259" key="9">
    <source>
        <dbReference type="PROSITE" id="PS50011"/>
    </source>
</evidence>